<sequence length="59" mass="6318">MLARVYLLLGTGLLGLYTTASFLGWELGGYARETAQQSTARHASGGHRSSWVSGYRGGK</sequence>
<protein>
    <submittedName>
        <fullName evidence="2">Uncharacterized protein</fullName>
    </submittedName>
</protein>
<proteinExistence type="predicted"/>
<dbReference type="Proteomes" id="UP000319576">
    <property type="component" value="Chromosome"/>
</dbReference>
<evidence type="ECO:0000256" key="1">
    <source>
        <dbReference type="SAM" id="MobiDB-lite"/>
    </source>
</evidence>
<organism evidence="2 3">
    <name type="scientific">Urbifossiella limnaea</name>
    <dbReference type="NCBI Taxonomy" id="2528023"/>
    <lineage>
        <taxon>Bacteria</taxon>
        <taxon>Pseudomonadati</taxon>
        <taxon>Planctomycetota</taxon>
        <taxon>Planctomycetia</taxon>
        <taxon>Gemmatales</taxon>
        <taxon>Gemmataceae</taxon>
        <taxon>Urbifossiella</taxon>
    </lineage>
</organism>
<dbReference type="KEGG" id="uli:ETAA1_60320"/>
<dbReference type="EMBL" id="CP036273">
    <property type="protein sequence ID" value="QDU24021.1"/>
    <property type="molecule type" value="Genomic_DNA"/>
</dbReference>
<reference evidence="2 3" key="1">
    <citation type="submission" date="2019-02" db="EMBL/GenBank/DDBJ databases">
        <title>Deep-cultivation of Planctomycetes and their phenomic and genomic characterization uncovers novel biology.</title>
        <authorList>
            <person name="Wiegand S."/>
            <person name="Jogler M."/>
            <person name="Boedeker C."/>
            <person name="Pinto D."/>
            <person name="Vollmers J."/>
            <person name="Rivas-Marin E."/>
            <person name="Kohn T."/>
            <person name="Peeters S.H."/>
            <person name="Heuer A."/>
            <person name="Rast P."/>
            <person name="Oberbeckmann S."/>
            <person name="Bunk B."/>
            <person name="Jeske O."/>
            <person name="Meyerdierks A."/>
            <person name="Storesund J.E."/>
            <person name="Kallscheuer N."/>
            <person name="Luecker S."/>
            <person name="Lage O.M."/>
            <person name="Pohl T."/>
            <person name="Merkel B.J."/>
            <person name="Hornburger P."/>
            <person name="Mueller R.-W."/>
            <person name="Bruemmer F."/>
            <person name="Labrenz M."/>
            <person name="Spormann A.M."/>
            <person name="Op den Camp H."/>
            <person name="Overmann J."/>
            <person name="Amann R."/>
            <person name="Jetten M.S.M."/>
            <person name="Mascher T."/>
            <person name="Medema M.H."/>
            <person name="Devos D.P."/>
            <person name="Kaster A.-K."/>
            <person name="Ovreas L."/>
            <person name="Rohde M."/>
            <person name="Galperin M.Y."/>
            <person name="Jogler C."/>
        </authorList>
    </citation>
    <scope>NUCLEOTIDE SEQUENCE [LARGE SCALE GENOMIC DNA]</scope>
    <source>
        <strain evidence="2 3">ETA_A1</strain>
    </source>
</reference>
<evidence type="ECO:0000313" key="2">
    <source>
        <dbReference type="EMBL" id="QDU24021.1"/>
    </source>
</evidence>
<accession>A0A517Y2M7</accession>
<dbReference type="AlphaFoldDB" id="A0A517Y2M7"/>
<feature type="region of interest" description="Disordered" evidence="1">
    <location>
        <begin position="38"/>
        <end position="59"/>
    </location>
</feature>
<dbReference type="RefSeq" id="WP_145244218.1">
    <property type="nucleotide sequence ID" value="NZ_CP036273.1"/>
</dbReference>
<keyword evidence="3" id="KW-1185">Reference proteome</keyword>
<name>A0A517Y2M7_9BACT</name>
<evidence type="ECO:0000313" key="3">
    <source>
        <dbReference type="Proteomes" id="UP000319576"/>
    </source>
</evidence>
<gene>
    <name evidence="2" type="ORF">ETAA1_60320</name>
</gene>